<dbReference type="EMBL" id="NRJH01000056">
    <property type="protein sequence ID" value="RIY31720.1"/>
    <property type="molecule type" value="Genomic_DNA"/>
</dbReference>
<accession>A0A3A1Y2S5</accession>
<feature type="region of interest" description="Disordered" evidence="1">
    <location>
        <begin position="114"/>
        <end position="147"/>
    </location>
</feature>
<protein>
    <recommendedName>
        <fullName evidence="4">DUF1043 family protein</fullName>
    </recommendedName>
</protein>
<reference evidence="2 3" key="1">
    <citation type="submission" date="2017-08" db="EMBL/GenBank/DDBJ databases">
        <title>Reclassification of Bisgaard taxon 37 and 44.</title>
        <authorList>
            <person name="Christensen H."/>
        </authorList>
    </citation>
    <scope>NUCLEOTIDE SEQUENCE [LARGE SCALE GENOMIC DNA]</scope>
    <source>
        <strain evidence="2 3">B96_4</strain>
    </source>
</reference>
<evidence type="ECO:0000313" key="2">
    <source>
        <dbReference type="EMBL" id="RIY31720.1"/>
    </source>
</evidence>
<dbReference type="Proteomes" id="UP000266258">
    <property type="component" value="Unassembled WGS sequence"/>
</dbReference>
<dbReference type="RefSeq" id="WP_119497488.1">
    <property type="nucleotide sequence ID" value="NZ_NRJH01000056.1"/>
</dbReference>
<name>A0A3A1Y2S5_9GAMM</name>
<evidence type="ECO:0008006" key="4">
    <source>
        <dbReference type="Google" id="ProtNLM"/>
    </source>
</evidence>
<sequence length="147" mass="16357">MNTTVLIIVLFLLGVVVGYFLARFSSSDQKRVQELKSELTNARKAQQESLQQVNSAIQGVQTLAQSMAVTYRSLEATKAALEGRDFSENNYLLQIKNGKLERLAYDLDVDVEAQEPAEQKELAEQKEPAEPATPVEDKSAPEAEEKK</sequence>
<dbReference type="OrthoDB" id="5681775at2"/>
<dbReference type="AlphaFoldDB" id="A0A3A1Y2S5"/>
<evidence type="ECO:0000256" key="1">
    <source>
        <dbReference type="SAM" id="MobiDB-lite"/>
    </source>
</evidence>
<feature type="compositionally biased region" description="Basic and acidic residues" evidence="1">
    <location>
        <begin position="117"/>
        <end position="147"/>
    </location>
</feature>
<keyword evidence="3" id="KW-1185">Reference proteome</keyword>
<gene>
    <name evidence="2" type="ORF">CJP74_06515</name>
</gene>
<evidence type="ECO:0000313" key="3">
    <source>
        <dbReference type="Proteomes" id="UP000266258"/>
    </source>
</evidence>
<organism evidence="2 3">
    <name type="scientific">Psittacicella melopsittaci</name>
    <dbReference type="NCBI Taxonomy" id="2028576"/>
    <lineage>
        <taxon>Bacteria</taxon>
        <taxon>Pseudomonadati</taxon>
        <taxon>Pseudomonadota</taxon>
        <taxon>Gammaproteobacteria</taxon>
        <taxon>Pasteurellales</taxon>
        <taxon>Psittacicellaceae</taxon>
        <taxon>Psittacicella</taxon>
    </lineage>
</organism>
<proteinExistence type="predicted"/>
<comment type="caution">
    <text evidence="2">The sequence shown here is derived from an EMBL/GenBank/DDBJ whole genome shotgun (WGS) entry which is preliminary data.</text>
</comment>